<organism evidence="2 3">
    <name type="scientific">Trichocladium antarcticum</name>
    <dbReference type="NCBI Taxonomy" id="1450529"/>
    <lineage>
        <taxon>Eukaryota</taxon>
        <taxon>Fungi</taxon>
        <taxon>Dikarya</taxon>
        <taxon>Ascomycota</taxon>
        <taxon>Pezizomycotina</taxon>
        <taxon>Sordariomycetes</taxon>
        <taxon>Sordariomycetidae</taxon>
        <taxon>Sordariales</taxon>
        <taxon>Chaetomiaceae</taxon>
        <taxon>Trichocladium</taxon>
    </lineage>
</organism>
<feature type="region of interest" description="Disordered" evidence="1">
    <location>
        <begin position="37"/>
        <end position="156"/>
    </location>
</feature>
<feature type="region of interest" description="Disordered" evidence="1">
    <location>
        <begin position="1"/>
        <end position="23"/>
    </location>
</feature>
<feature type="compositionally biased region" description="Basic and acidic residues" evidence="1">
    <location>
        <begin position="252"/>
        <end position="266"/>
    </location>
</feature>
<dbReference type="AlphaFoldDB" id="A0AAN6ZGD2"/>
<evidence type="ECO:0008006" key="4">
    <source>
        <dbReference type="Google" id="ProtNLM"/>
    </source>
</evidence>
<sequence>MPGLLGKRKLRQPGEGPDPALDAQEILRRHFEARFKPIDAAARAAQPNKSEKPKKSAPNHASNGSRDDDDSEAGAGPSDSEWDGVSDGGEEDIEDEADTPVVEVVDHTSTASANTAQMSKRELKAYLSSRPPSHSHAPTAAAQAKKTPSDDQAEDSAAFLANDLALQRLIAESHILSAAGGNSSHWQSEHAASTAANTRTFAAGRVARKTTDMRVQALGATGSILTQDKMPMGMRKGIVSSAAAKESKRRREAKENGVILEREAKKAKTSRKRGERPVDLPAVGRMRGAELKVSAREAKAIADSVRGPVGKGRGKRKR</sequence>
<comment type="caution">
    <text evidence="2">The sequence shown here is derived from an EMBL/GenBank/DDBJ whole genome shotgun (WGS) entry which is preliminary data.</text>
</comment>
<dbReference type="PANTHER" id="PTHR28096:SF1">
    <property type="entry name" value="PROTEIN FAF1"/>
    <property type="match status" value="1"/>
</dbReference>
<evidence type="ECO:0000313" key="3">
    <source>
        <dbReference type="Proteomes" id="UP001304895"/>
    </source>
</evidence>
<evidence type="ECO:0000256" key="1">
    <source>
        <dbReference type="SAM" id="MobiDB-lite"/>
    </source>
</evidence>
<reference evidence="2" key="1">
    <citation type="journal article" date="2023" name="Mol. Phylogenet. Evol.">
        <title>Genome-scale phylogeny and comparative genomics of the fungal order Sordariales.</title>
        <authorList>
            <person name="Hensen N."/>
            <person name="Bonometti L."/>
            <person name="Westerberg I."/>
            <person name="Brannstrom I.O."/>
            <person name="Guillou S."/>
            <person name="Cros-Aarteil S."/>
            <person name="Calhoun S."/>
            <person name="Haridas S."/>
            <person name="Kuo A."/>
            <person name="Mondo S."/>
            <person name="Pangilinan J."/>
            <person name="Riley R."/>
            <person name="LaButti K."/>
            <person name="Andreopoulos B."/>
            <person name="Lipzen A."/>
            <person name="Chen C."/>
            <person name="Yan M."/>
            <person name="Daum C."/>
            <person name="Ng V."/>
            <person name="Clum A."/>
            <person name="Steindorff A."/>
            <person name="Ohm R.A."/>
            <person name="Martin F."/>
            <person name="Silar P."/>
            <person name="Natvig D.O."/>
            <person name="Lalanne C."/>
            <person name="Gautier V."/>
            <person name="Ament-Velasquez S.L."/>
            <person name="Kruys A."/>
            <person name="Hutchinson M.I."/>
            <person name="Powell A.J."/>
            <person name="Barry K."/>
            <person name="Miller A.N."/>
            <person name="Grigoriev I.V."/>
            <person name="Debuchy R."/>
            <person name="Gladieux P."/>
            <person name="Hiltunen Thoren M."/>
            <person name="Johannesson H."/>
        </authorList>
    </citation>
    <scope>NUCLEOTIDE SEQUENCE</scope>
    <source>
        <strain evidence="2">CBS 123565</strain>
    </source>
</reference>
<dbReference type="PANTHER" id="PTHR28096">
    <property type="entry name" value="PROTEIN FAF1"/>
    <property type="match status" value="1"/>
</dbReference>
<feature type="compositionally biased region" description="Basic and acidic residues" evidence="1">
    <location>
        <begin position="287"/>
        <end position="300"/>
    </location>
</feature>
<evidence type="ECO:0000313" key="2">
    <source>
        <dbReference type="EMBL" id="KAK4137422.1"/>
    </source>
</evidence>
<reference evidence="2" key="2">
    <citation type="submission" date="2023-05" db="EMBL/GenBank/DDBJ databases">
        <authorList>
            <consortium name="Lawrence Berkeley National Laboratory"/>
            <person name="Steindorff A."/>
            <person name="Hensen N."/>
            <person name="Bonometti L."/>
            <person name="Westerberg I."/>
            <person name="Brannstrom I.O."/>
            <person name="Guillou S."/>
            <person name="Cros-Aarteil S."/>
            <person name="Calhoun S."/>
            <person name="Haridas S."/>
            <person name="Kuo A."/>
            <person name="Mondo S."/>
            <person name="Pangilinan J."/>
            <person name="Riley R."/>
            <person name="Labutti K."/>
            <person name="Andreopoulos B."/>
            <person name="Lipzen A."/>
            <person name="Chen C."/>
            <person name="Yanf M."/>
            <person name="Daum C."/>
            <person name="Ng V."/>
            <person name="Clum A."/>
            <person name="Ohm R."/>
            <person name="Martin F."/>
            <person name="Silar P."/>
            <person name="Natvig D."/>
            <person name="Lalanne C."/>
            <person name="Gautier V."/>
            <person name="Ament-Velasquez S.L."/>
            <person name="Kruys A."/>
            <person name="Hutchinson M.I."/>
            <person name="Powell A.J."/>
            <person name="Barry K."/>
            <person name="Miller A.N."/>
            <person name="Grigoriev I.V."/>
            <person name="Debuchy R."/>
            <person name="Gladieux P."/>
            <person name="Thoren M.H."/>
            <person name="Johannesson H."/>
        </authorList>
    </citation>
    <scope>NUCLEOTIDE SEQUENCE</scope>
    <source>
        <strain evidence="2">CBS 123565</strain>
    </source>
</reference>
<feature type="compositionally biased region" description="Polar residues" evidence="1">
    <location>
        <begin position="107"/>
        <end position="118"/>
    </location>
</feature>
<accession>A0AAN6ZGD2</accession>
<feature type="compositionally biased region" description="Basic residues" evidence="1">
    <location>
        <begin position="1"/>
        <end position="11"/>
    </location>
</feature>
<proteinExistence type="predicted"/>
<dbReference type="Proteomes" id="UP001304895">
    <property type="component" value="Unassembled WGS sequence"/>
</dbReference>
<name>A0AAN6ZGD2_9PEZI</name>
<dbReference type="GO" id="GO:0005730">
    <property type="term" value="C:nucleolus"/>
    <property type="evidence" value="ECO:0007669"/>
    <property type="project" value="TreeGrafter"/>
</dbReference>
<protein>
    <recommendedName>
        <fullName evidence="4">Protein FAF1</fullName>
    </recommendedName>
</protein>
<feature type="region of interest" description="Disordered" evidence="1">
    <location>
        <begin position="241"/>
        <end position="318"/>
    </location>
</feature>
<gene>
    <name evidence="2" type="ORF">BT67DRAFT_108756</name>
</gene>
<dbReference type="GO" id="GO:0000462">
    <property type="term" value="P:maturation of SSU-rRNA from tricistronic rRNA transcript (SSU-rRNA, 5.8S rRNA, LSU-rRNA)"/>
    <property type="evidence" value="ECO:0007669"/>
    <property type="project" value="TreeGrafter"/>
</dbReference>
<dbReference type="InterPro" id="IPR053030">
    <property type="entry name" value="Ribosomal_biogenesis_FAF1-like"/>
</dbReference>
<dbReference type="EMBL" id="MU853402">
    <property type="protein sequence ID" value="KAK4137422.1"/>
    <property type="molecule type" value="Genomic_DNA"/>
</dbReference>
<keyword evidence="3" id="KW-1185">Reference proteome</keyword>
<feature type="compositionally biased region" description="Low complexity" evidence="1">
    <location>
        <begin position="128"/>
        <end position="146"/>
    </location>
</feature>
<feature type="compositionally biased region" description="Acidic residues" evidence="1">
    <location>
        <begin position="80"/>
        <end position="98"/>
    </location>
</feature>